<evidence type="ECO:0000313" key="2">
    <source>
        <dbReference type="Proteomes" id="UP000008237"/>
    </source>
</evidence>
<keyword evidence="2" id="KW-1185">Reference proteome</keyword>
<protein>
    <submittedName>
        <fullName evidence="1">Uncharacterized protein</fullName>
    </submittedName>
</protein>
<sequence length="124" mass="14419">ALVYVIEIPLIESHDFHLYHAIFLPIKQSGEDAYAFINPSYTHYSLRTDKQIYTPFSEDSISKCKKINDTLTCKQTDLLYQIAGTHNCESELLKSARLENLLKECNVRLMKIHNTDWFQLHTAN</sequence>
<gene>
    <name evidence="1" type="ORF">EAI_05286</name>
</gene>
<proteinExistence type="predicted"/>
<accession>E2BMT3</accession>
<name>E2BMT3_HARSA</name>
<dbReference type="InParanoid" id="E2BMT3"/>
<reference evidence="1 2" key="1">
    <citation type="journal article" date="2010" name="Science">
        <title>Genomic comparison of the ants Camponotus floridanus and Harpegnathos saltator.</title>
        <authorList>
            <person name="Bonasio R."/>
            <person name="Zhang G."/>
            <person name="Ye C."/>
            <person name="Mutti N.S."/>
            <person name="Fang X."/>
            <person name="Qin N."/>
            <person name="Donahue G."/>
            <person name="Yang P."/>
            <person name="Li Q."/>
            <person name="Li C."/>
            <person name="Zhang P."/>
            <person name="Huang Z."/>
            <person name="Berger S.L."/>
            <person name="Reinberg D."/>
            <person name="Wang J."/>
            <person name="Liebig J."/>
        </authorList>
    </citation>
    <scope>NUCLEOTIDE SEQUENCE [LARGE SCALE GENOMIC DNA]</scope>
    <source>
        <strain evidence="1 2">R22 G/1</strain>
    </source>
</reference>
<dbReference type="Proteomes" id="UP000008237">
    <property type="component" value="Unassembled WGS sequence"/>
</dbReference>
<feature type="non-terminal residue" evidence="1">
    <location>
        <position position="1"/>
    </location>
</feature>
<evidence type="ECO:0000313" key="1">
    <source>
        <dbReference type="EMBL" id="EFN83000.1"/>
    </source>
</evidence>
<dbReference type="AlphaFoldDB" id="E2BMT3"/>
<feature type="non-terminal residue" evidence="1">
    <location>
        <position position="124"/>
    </location>
</feature>
<organism evidence="2">
    <name type="scientific">Harpegnathos saltator</name>
    <name type="common">Jerdon's jumping ant</name>
    <dbReference type="NCBI Taxonomy" id="610380"/>
    <lineage>
        <taxon>Eukaryota</taxon>
        <taxon>Metazoa</taxon>
        <taxon>Ecdysozoa</taxon>
        <taxon>Arthropoda</taxon>
        <taxon>Hexapoda</taxon>
        <taxon>Insecta</taxon>
        <taxon>Pterygota</taxon>
        <taxon>Neoptera</taxon>
        <taxon>Endopterygota</taxon>
        <taxon>Hymenoptera</taxon>
        <taxon>Apocrita</taxon>
        <taxon>Aculeata</taxon>
        <taxon>Formicoidea</taxon>
        <taxon>Formicidae</taxon>
        <taxon>Ponerinae</taxon>
        <taxon>Ponerini</taxon>
        <taxon>Harpegnathos</taxon>
    </lineage>
</organism>
<dbReference type="InterPro" id="IPR022048">
    <property type="entry name" value="Envelope_fusion-like"/>
</dbReference>
<dbReference type="EMBL" id="GL449338">
    <property type="protein sequence ID" value="EFN83000.1"/>
    <property type="molecule type" value="Genomic_DNA"/>
</dbReference>
<dbReference type="Pfam" id="PF12259">
    <property type="entry name" value="Baculo_F"/>
    <property type="match status" value="1"/>
</dbReference>